<sequence length="116" mass="13142">LCLHGYRQNEKVFREKTGSFRKALKKYADFVFMSAPHEPVLPPQPCSQNDGGGECEKIDEQRADPRGWWFSRSENHFSSHDVTDLCTGFDESVKAVLDFAAKEACFAFVFSLVLSC</sequence>
<organism evidence="4">
    <name type="scientific">Anisakis simplex</name>
    <name type="common">Herring worm</name>
    <dbReference type="NCBI Taxonomy" id="6269"/>
    <lineage>
        <taxon>Eukaryota</taxon>
        <taxon>Metazoa</taxon>
        <taxon>Ecdysozoa</taxon>
        <taxon>Nematoda</taxon>
        <taxon>Chromadorea</taxon>
        <taxon>Rhabditida</taxon>
        <taxon>Spirurina</taxon>
        <taxon>Ascaridomorpha</taxon>
        <taxon>Ascaridoidea</taxon>
        <taxon>Anisakidae</taxon>
        <taxon>Anisakis</taxon>
        <taxon>Anisakis simplex complex</taxon>
    </lineage>
</organism>
<dbReference type="GO" id="GO:0005737">
    <property type="term" value="C:cytoplasm"/>
    <property type="evidence" value="ECO:0007669"/>
    <property type="project" value="TreeGrafter"/>
</dbReference>
<dbReference type="GO" id="GO:0032526">
    <property type="term" value="P:response to retinoic acid"/>
    <property type="evidence" value="ECO:0007669"/>
    <property type="project" value="TreeGrafter"/>
</dbReference>
<reference evidence="4" key="1">
    <citation type="submission" date="2017-02" db="UniProtKB">
        <authorList>
            <consortium name="WormBaseParasite"/>
        </authorList>
    </citation>
    <scope>IDENTIFICATION</scope>
</reference>
<protein>
    <submittedName>
        <fullName evidence="4">UPF0483 protein (inferred by orthology to a C. elegans protein)</fullName>
    </submittedName>
</protein>
<dbReference type="PANTHER" id="PTHR48070:SF6">
    <property type="entry name" value="ESTERASE OVCA2"/>
    <property type="match status" value="1"/>
</dbReference>
<evidence type="ECO:0000313" key="4">
    <source>
        <dbReference type="WBParaSite" id="ASIM_0002024701-mRNA-1"/>
    </source>
</evidence>
<evidence type="ECO:0000256" key="2">
    <source>
        <dbReference type="ARBA" id="ARBA00022801"/>
    </source>
</evidence>
<dbReference type="GO" id="GO:0005634">
    <property type="term" value="C:nucleus"/>
    <property type="evidence" value="ECO:0007669"/>
    <property type="project" value="TreeGrafter"/>
</dbReference>
<keyword evidence="2" id="KW-0378">Hydrolase</keyword>
<evidence type="ECO:0000256" key="1">
    <source>
        <dbReference type="ARBA" id="ARBA00005863"/>
    </source>
</evidence>
<dbReference type="InterPro" id="IPR050593">
    <property type="entry name" value="LovG"/>
</dbReference>
<dbReference type="AlphaFoldDB" id="A0A0M3KGY3"/>
<proteinExistence type="inferred from homology"/>
<dbReference type="WBParaSite" id="ASIM_0002024701-mRNA-1">
    <property type="protein sequence ID" value="ASIM_0002024701-mRNA-1"/>
    <property type="gene ID" value="ASIM_0002024701"/>
</dbReference>
<dbReference type="PANTHER" id="PTHR48070">
    <property type="entry name" value="ESTERASE OVCA2"/>
    <property type="match status" value="1"/>
</dbReference>
<dbReference type="InterPro" id="IPR005645">
    <property type="entry name" value="FSH-like_dom"/>
</dbReference>
<evidence type="ECO:0000259" key="3">
    <source>
        <dbReference type="Pfam" id="PF03959"/>
    </source>
</evidence>
<feature type="domain" description="Serine hydrolase" evidence="3">
    <location>
        <begin position="1"/>
        <end position="107"/>
    </location>
</feature>
<dbReference type="Gene3D" id="3.40.50.1820">
    <property type="entry name" value="alpha/beta hydrolase"/>
    <property type="match status" value="1"/>
</dbReference>
<dbReference type="GO" id="GO:0016787">
    <property type="term" value="F:hydrolase activity"/>
    <property type="evidence" value="ECO:0007669"/>
    <property type="project" value="UniProtKB-KW"/>
</dbReference>
<dbReference type="InterPro" id="IPR029058">
    <property type="entry name" value="AB_hydrolase_fold"/>
</dbReference>
<accession>A0A0M3KGY3</accession>
<dbReference type="Pfam" id="PF03959">
    <property type="entry name" value="FSH1"/>
    <property type="match status" value="1"/>
</dbReference>
<comment type="similarity">
    <text evidence="1">Belongs to the LovG family.</text>
</comment>
<name>A0A0M3KGY3_ANISI</name>